<evidence type="ECO:0000313" key="1">
    <source>
        <dbReference type="EMBL" id="GAG75539.1"/>
    </source>
</evidence>
<comment type="caution">
    <text evidence="1">The sequence shown here is derived from an EMBL/GenBank/DDBJ whole genome shotgun (WGS) entry which is preliminary data.</text>
</comment>
<reference evidence="1" key="1">
    <citation type="journal article" date="2014" name="Front. Microbiol.">
        <title>High frequency of phylogenetically diverse reductive dehalogenase-homologous genes in deep subseafloor sedimentary metagenomes.</title>
        <authorList>
            <person name="Kawai M."/>
            <person name="Futagami T."/>
            <person name="Toyoda A."/>
            <person name="Takaki Y."/>
            <person name="Nishi S."/>
            <person name="Hori S."/>
            <person name="Arai W."/>
            <person name="Tsubouchi T."/>
            <person name="Morono Y."/>
            <person name="Uchiyama I."/>
            <person name="Ito T."/>
            <person name="Fujiyama A."/>
            <person name="Inagaki F."/>
            <person name="Takami H."/>
        </authorList>
    </citation>
    <scope>NUCLEOTIDE SEQUENCE</scope>
    <source>
        <strain evidence="1">Expedition CK06-06</strain>
    </source>
</reference>
<name>X1A1A3_9ZZZZ</name>
<accession>X1A1A3</accession>
<proteinExistence type="predicted"/>
<dbReference type="EMBL" id="BART01015877">
    <property type="protein sequence ID" value="GAG75539.1"/>
    <property type="molecule type" value="Genomic_DNA"/>
</dbReference>
<protein>
    <submittedName>
        <fullName evidence="1">Uncharacterized protein</fullName>
    </submittedName>
</protein>
<organism evidence="1">
    <name type="scientific">marine sediment metagenome</name>
    <dbReference type="NCBI Taxonomy" id="412755"/>
    <lineage>
        <taxon>unclassified sequences</taxon>
        <taxon>metagenomes</taxon>
        <taxon>ecological metagenomes</taxon>
    </lineage>
</organism>
<dbReference type="AlphaFoldDB" id="X1A1A3"/>
<gene>
    <name evidence="1" type="ORF">S01H4_30710</name>
</gene>
<sequence>QANIKPFPEAINIRAISTLALKAQIGVPKRGFTELSFWGITLSRPKVKSIREHPS</sequence>
<feature type="non-terminal residue" evidence="1">
    <location>
        <position position="1"/>
    </location>
</feature>